<keyword evidence="1" id="KW-0732">Signal</keyword>
<reference evidence="2" key="1">
    <citation type="journal article" date="2023" name="Nat. Commun.">
        <title>Diploid and tetraploid genomes of Acorus and the evolution of monocots.</title>
        <authorList>
            <person name="Ma L."/>
            <person name="Liu K.W."/>
            <person name="Li Z."/>
            <person name="Hsiao Y.Y."/>
            <person name="Qi Y."/>
            <person name="Fu T."/>
            <person name="Tang G.D."/>
            <person name="Zhang D."/>
            <person name="Sun W.H."/>
            <person name="Liu D.K."/>
            <person name="Li Y."/>
            <person name="Chen G.Z."/>
            <person name="Liu X.D."/>
            <person name="Liao X.Y."/>
            <person name="Jiang Y.T."/>
            <person name="Yu X."/>
            <person name="Hao Y."/>
            <person name="Huang J."/>
            <person name="Zhao X.W."/>
            <person name="Ke S."/>
            <person name="Chen Y.Y."/>
            <person name="Wu W.L."/>
            <person name="Hsu J.L."/>
            <person name="Lin Y.F."/>
            <person name="Huang M.D."/>
            <person name="Li C.Y."/>
            <person name="Huang L."/>
            <person name="Wang Z.W."/>
            <person name="Zhao X."/>
            <person name="Zhong W.Y."/>
            <person name="Peng D.H."/>
            <person name="Ahmad S."/>
            <person name="Lan S."/>
            <person name="Zhang J.S."/>
            <person name="Tsai W.C."/>
            <person name="Van de Peer Y."/>
            <person name="Liu Z.J."/>
        </authorList>
    </citation>
    <scope>NUCLEOTIDE SEQUENCE</scope>
    <source>
        <strain evidence="2">CP</strain>
    </source>
</reference>
<sequence length="202" mass="22908">MTSRSHISAVLFACLLLRIHRTDGRDDPTPNPSPWPDRFHAVLYMNLTTTGQLQITDLWYDWPAGRNVNLMQKQLGPRLHDVEWDNGTSYYYTLGDDGPTCETMYFGVGVPRPDFMAGRLSTSDGFIRMGSCVICGRNWSSFGITSHVMTFEVGPTLDRSEWQAPAYCFNGDGEGQLQHSHSKGEMLGYELRRRLSRLSYIS</sequence>
<dbReference type="Proteomes" id="UP001180020">
    <property type="component" value="Unassembled WGS sequence"/>
</dbReference>
<keyword evidence="3" id="KW-1185">Reference proteome</keyword>
<dbReference type="PANTHER" id="PTHR33880">
    <property type="entry name" value="EXPRESSED PROTEIN"/>
    <property type="match status" value="1"/>
</dbReference>
<gene>
    <name evidence="2" type="ORF">QJS10_CPB22g00460</name>
</gene>
<dbReference type="AlphaFoldDB" id="A0AAV9C219"/>
<accession>A0AAV9C219</accession>
<proteinExistence type="predicted"/>
<feature type="chain" id="PRO_5043339466" evidence="1">
    <location>
        <begin position="25"/>
        <end position="202"/>
    </location>
</feature>
<dbReference type="PANTHER" id="PTHR33880:SF12">
    <property type="entry name" value="TRANSFERRING GLYCOSYL GROUPS, PUTATIVE-RELATED"/>
    <property type="match status" value="1"/>
</dbReference>
<dbReference type="InterPro" id="IPR038941">
    <property type="entry name" value="At4g14100-like"/>
</dbReference>
<evidence type="ECO:0000313" key="3">
    <source>
        <dbReference type="Proteomes" id="UP001180020"/>
    </source>
</evidence>
<feature type="signal peptide" evidence="1">
    <location>
        <begin position="1"/>
        <end position="24"/>
    </location>
</feature>
<dbReference type="EMBL" id="JAUJYO010000022">
    <property type="protein sequence ID" value="KAK1282930.1"/>
    <property type="molecule type" value="Genomic_DNA"/>
</dbReference>
<reference evidence="2" key="2">
    <citation type="submission" date="2023-06" db="EMBL/GenBank/DDBJ databases">
        <authorList>
            <person name="Ma L."/>
            <person name="Liu K.-W."/>
            <person name="Li Z."/>
            <person name="Hsiao Y.-Y."/>
            <person name="Qi Y."/>
            <person name="Fu T."/>
            <person name="Tang G."/>
            <person name="Zhang D."/>
            <person name="Sun W.-H."/>
            <person name="Liu D.-K."/>
            <person name="Li Y."/>
            <person name="Chen G.-Z."/>
            <person name="Liu X.-D."/>
            <person name="Liao X.-Y."/>
            <person name="Jiang Y.-T."/>
            <person name="Yu X."/>
            <person name="Hao Y."/>
            <person name="Huang J."/>
            <person name="Zhao X.-W."/>
            <person name="Ke S."/>
            <person name="Chen Y.-Y."/>
            <person name="Wu W.-L."/>
            <person name="Hsu J.-L."/>
            <person name="Lin Y.-F."/>
            <person name="Huang M.-D."/>
            <person name="Li C.-Y."/>
            <person name="Huang L."/>
            <person name="Wang Z.-W."/>
            <person name="Zhao X."/>
            <person name="Zhong W.-Y."/>
            <person name="Peng D.-H."/>
            <person name="Ahmad S."/>
            <person name="Lan S."/>
            <person name="Zhang J.-S."/>
            <person name="Tsai W.-C."/>
            <person name="Van De Peer Y."/>
            <person name="Liu Z.-J."/>
        </authorList>
    </citation>
    <scope>NUCLEOTIDE SEQUENCE</scope>
    <source>
        <strain evidence="2">CP</strain>
        <tissue evidence="2">Leaves</tissue>
    </source>
</reference>
<evidence type="ECO:0000313" key="2">
    <source>
        <dbReference type="EMBL" id="KAK1282930.1"/>
    </source>
</evidence>
<organism evidence="2 3">
    <name type="scientific">Acorus calamus</name>
    <name type="common">Sweet flag</name>
    <dbReference type="NCBI Taxonomy" id="4465"/>
    <lineage>
        <taxon>Eukaryota</taxon>
        <taxon>Viridiplantae</taxon>
        <taxon>Streptophyta</taxon>
        <taxon>Embryophyta</taxon>
        <taxon>Tracheophyta</taxon>
        <taxon>Spermatophyta</taxon>
        <taxon>Magnoliopsida</taxon>
        <taxon>Liliopsida</taxon>
        <taxon>Acoraceae</taxon>
        <taxon>Acorus</taxon>
    </lineage>
</organism>
<name>A0AAV9C219_ACOCL</name>
<protein>
    <submittedName>
        <fullName evidence="2">Uncharacterized protein</fullName>
    </submittedName>
</protein>
<evidence type="ECO:0000256" key="1">
    <source>
        <dbReference type="SAM" id="SignalP"/>
    </source>
</evidence>
<comment type="caution">
    <text evidence="2">The sequence shown here is derived from an EMBL/GenBank/DDBJ whole genome shotgun (WGS) entry which is preliminary data.</text>
</comment>